<reference evidence="2" key="1">
    <citation type="journal article" date="2019" name="Int. J. Syst. Evol. Microbiol.">
        <title>The Global Catalogue of Microorganisms (GCM) 10K type strain sequencing project: providing services to taxonomists for standard genome sequencing and annotation.</title>
        <authorList>
            <consortium name="The Broad Institute Genomics Platform"/>
            <consortium name="The Broad Institute Genome Sequencing Center for Infectious Disease"/>
            <person name="Wu L."/>
            <person name="Ma J."/>
        </authorList>
    </citation>
    <scope>NUCLEOTIDE SEQUENCE [LARGE SCALE GENOMIC DNA]</scope>
    <source>
        <strain evidence="2">JCM 18304</strain>
    </source>
</reference>
<proteinExistence type="predicted"/>
<evidence type="ECO:0000313" key="1">
    <source>
        <dbReference type="EMBL" id="GAA5194390.1"/>
    </source>
</evidence>
<keyword evidence="2" id="KW-1185">Reference proteome</keyword>
<dbReference type="EMBL" id="BAABJQ010000021">
    <property type="protein sequence ID" value="GAA5194390.1"/>
    <property type="molecule type" value="Genomic_DNA"/>
</dbReference>
<protein>
    <submittedName>
        <fullName evidence="1">DinB family protein</fullName>
    </submittedName>
</protein>
<dbReference type="Gene3D" id="1.20.120.450">
    <property type="entry name" value="dinb family like domain"/>
    <property type="match status" value="1"/>
</dbReference>
<dbReference type="InterPro" id="IPR034660">
    <property type="entry name" value="DinB/YfiT-like"/>
</dbReference>
<dbReference type="Pfam" id="PF04978">
    <property type="entry name" value="MST"/>
    <property type="match status" value="1"/>
</dbReference>
<accession>A0ABP9SGA2</accession>
<name>A0ABP9SGA2_9ACTN</name>
<dbReference type="SUPFAM" id="SSF109854">
    <property type="entry name" value="DinB/YfiT-like putative metalloenzymes"/>
    <property type="match status" value="1"/>
</dbReference>
<gene>
    <name evidence="1" type="ORF">GCM10023322_58640</name>
</gene>
<dbReference type="InterPro" id="IPR007061">
    <property type="entry name" value="MST-like"/>
</dbReference>
<comment type="caution">
    <text evidence="1">The sequence shown here is derived from an EMBL/GenBank/DDBJ whole genome shotgun (WGS) entry which is preliminary data.</text>
</comment>
<dbReference type="Proteomes" id="UP001501570">
    <property type="component" value="Unassembled WGS sequence"/>
</dbReference>
<evidence type="ECO:0000313" key="2">
    <source>
        <dbReference type="Proteomes" id="UP001501570"/>
    </source>
</evidence>
<sequence length="204" mass="22441">MIGGRSAGANPTGISLINPVAWVGAAGNHEQMTWSAPQLERRPEPVIADERAMVQGWLDWHRDTLLHKCAGLTAEQLKRASTEPSNLTLLGLVRHMADVERSWFRRRVAGEDVDGIYIGPGNDDGDFDDVAGADAEADFATFRAEVAACDAAVAGRSLDDTFVHPRSQKEISVRWVYLHMIEEYARHNGHADLIRERIDGVTGD</sequence>
<organism evidence="1 2">
    <name type="scientific">Rugosimonospora acidiphila</name>
    <dbReference type="NCBI Taxonomy" id="556531"/>
    <lineage>
        <taxon>Bacteria</taxon>
        <taxon>Bacillati</taxon>
        <taxon>Actinomycetota</taxon>
        <taxon>Actinomycetes</taxon>
        <taxon>Micromonosporales</taxon>
        <taxon>Micromonosporaceae</taxon>
        <taxon>Rugosimonospora</taxon>
    </lineage>
</organism>